<reference evidence="1 2" key="1">
    <citation type="submission" date="2019-12" db="EMBL/GenBank/DDBJ databases">
        <title>Draft genome sequence of the ascomycete Xylaria multiplex DSM 110363.</title>
        <authorList>
            <person name="Buettner E."/>
            <person name="Kellner H."/>
        </authorList>
    </citation>
    <scope>NUCLEOTIDE SEQUENCE [LARGE SCALE GENOMIC DNA]</scope>
    <source>
        <strain evidence="1 2">DSM 110363</strain>
    </source>
</reference>
<evidence type="ECO:0000313" key="2">
    <source>
        <dbReference type="Proteomes" id="UP000481858"/>
    </source>
</evidence>
<evidence type="ECO:0000313" key="1">
    <source>
        <dbReference type="EMBL" id="KAF2966950.1"/>
    </source>
</evidence>
<keyword evidence="2" id="KW-1185">Reference proteome</keyword>
<gene>
    <name evidence="1" type="ORF">GQX73_g6639</name>
</gene>
<sequence length="368" mass="42210">MEGEYDSRADDDDYEKLLRTIEESKDRDSEAVFSSKLRFEYTRSHKFVEIRTTNVLHEEVANGIMGKISSWMQGLRSSTDYTISRAARTIESSDNVGVKFPFTEGMPDQRSPERSLGHACLQIPQCVYPTWIMEVRWGGHWVLYSDQEADDYIHRSKGAIRTIVVICLQGVHKAEYANERRLYNMHLAGQVNPDESYAKDKRNETGEATFKVWQAKLRPNGEWVARLVQTQKFRDSEGRAVESVSLDISLNDFLCRHIAGPELGRSLKISSEDLCKLVDKSLEYYRLEREVIIKRLAEEKMTQKISEGTTVPSESSLSDGDEIIAYLDEGSKRMFYAVLKSKDVTEEWSVIDPNGGREDEGDVLWELH</sequence>
<organism evidence="1 2">
    <name type="scientific">Xylaria multiplex</name>
    <dbReference type="NCBI Taxonomy" id="323545"/>
    <lineage>
        <taxon>Eukaryota</taxon>
        <taxon>Fungi</taxon>
        <taxon>Dikarya</taxon>
        <taxon>Ascomycota</taxon>
        <taxon>Pezizomycotina</taxon>
        <taxon>Sordariomycetes</taxon>
        <taxon>Xylariomycetidae</taxon>
        <taxon>Xylariales</taxon>
        <taxon>Xylariaceae</taxon>
        <taxon>Xylaria</taxon>
    </lineage>
</organism>
<dbReference type="InParanoid" id="A0A7C8MMY9"/>
<dbReference type="Proteomes" id="UP000481858">
    <property type="component" value="Unassembled WGS sequence"/>
</dbReference>
<dbReference type="OrthoDB" id="3485856at2759"/>
<dbReference type="AlphaFoldDB" id="A0A7C8MMY9"/>
<proteinExistence type="predicted"/>
<accession>A0A7C8MMY9</accession>
<dbReference type="EMBL" id="WUBL01000077">
    <property type="protein sequence ID" value="KAF2966950.1"/>
    <property type="molecule type" value="Genomic_DNA"/>
</dbReference>
<protein>
    <submittedName>
        <fullName evidence="1">Uncharacterized protein</fullName>
    </submittedName>
</protein>
<comment type="caution">
    <text evidence="1">The sequence shown here is derived from an EMBL/GenBank/DDBJ whole genome shotgun (WGS) entry which is preliminary data.</text>
</comment>
<name>A0A7C8MMY9_9PEZI</name>